<dbReference type="Proteomes" id="UP000233556">
    <property type="component" value="Unassembled WGS sequence"/>
</dbReference>
<gene>
    <name evidence="5" type="ORF">llap_18717</name>
</gene>
<keyword evidence="2" id="KW-0067">ATP-binding</keyword>
<reference evidence="6" key="1">
    <citation type="submission" date="2017-11" db="EMBL/GenBank/DDBJ databases">
        <authorList>
            <person name="Lima N.C."/>
            <person name="Parody-Merino A.M."/>
            <person name="Battley P.F."/>
            <person name="Fidler A.E."/>
            <person name="Prosdocimi F."/>
        </authorList>
    </citation>
    <scope>NUCLEOTIDE SEQUENCE [LARGE SCALE GENOMIC DNA]</scope>
</reference>
<dbReference type="AlphaFoldDB" id="A0A2I0TB11"/>
<dbReference type="PANTHER" id="PTHR12280">
    <property type="entry name" value="PANTOTHENATE KINASE"/>
    <property type="match status" value="1"/>
</dbReference>
<organism evidence="5 6">
    <name type="scientific">Limosa lapponica baueri</name>
    <dbReference type="NCBI Taxonomy" id="1758121"/>
    <lineage>
        <taxon>Eukaryota</taxon>
        <taxon>Metazoa</taxon>
        <taxon>Chordata</taxon>
        <taxon>Craniata</taxon>
        <taxon>Vertebrata</taxon>
        <taxon>Euteleostomi</taxon>
        <taxon>Archelosauria</taxon>
        <taxon>Archosauria</taxon>
        <taxon>Dinosauria</taxon>
        <taxon>Saurischia</taxon>
        <taxon>Theropoda</taxon>
        <taxon>Coelurosauria</taxon>
        <taxon>Aves</taxon>
        <taxon>Neognathae</taxon>
        <taxon>Neoaves</taxon>
        <taxon>Charadriiformes</taxon>
        <taxon>Scolopacidae</taxon>
        <taxon>Limosa</taxon>
    </lineage>
</organism>
<keyword evidence="3" id="KW-0173">Coenzyme A biosynthesis</keyword>
<protein>
    <submittedName>
        <fullName evidence="5">Uncharacterized protein</fullName>
    </submittedName>
</protein>
<dbReference type="GO" id="GO:0015937">
    <property type="term" value="P:coenzyme A biosynthetic process"/>
    <property type="evidence" value="ECO:0007669"/>
    <property type="project" value="UniProtKB-KW"/>
</dbReference>
<dbReference type="InterPro" id="IPR043129">
    <property type="entry name" value="ATPase_NBD"/>
</dbReference>
<dbReference type="GO" id="GO:0004594">
    <property type="term" value="F:pantothenate kinase activity"/>
    <property type="evidence" value="ECO:0007669"/>
    <property type="project" value="TreeGrafter"/>
</dbReference>
<dbReference type="GO" id="GO:0005524">
    <property type="term" value="F:ATP binding"/>
    <property type="evidence" value="ECO:0007669"/>
    <property type="project" value="UniProtKB-KW"/>
</dbReference>
<keyword evidence="1" id="KW-0547">Nucleotide-binding</keyword>
<dbReference type="Gene3D" id="3.30.420.40">
    <property type="match status" value="1"/>
</dbReference>
<dbReference type="InterPro" id="IPR004567">
    <property type="entry name" value="Type_II_PanK"/>
</dbReference>
<dbReference type="GO" id="GO:0005634">
    <property type="term" value="C:nucleus"/>
    <property type="evidence" value="ECO:0007669"/>
    <property type="project" value="TreeGrafter"/>
</dbReference>
<dbReference type="GO" id="GO:0005829">
    <property type="term" value="C:cytosol"/>
    <property type="evidence" value="ECO:0007669"/>
    <property type="project" value="TreeGrafter"/>
</dbReference>
<dbReference type="OrthoDB" id="498611at2759"/>
<dbReference type="Pfam" id="PF03630">
    <property type="entry name" value="Fumble"/>
    <property type="match status" value="1"/>
</dbReference>
<sequence>MAERGGRGSGGHGSLDKSITLPPDEIFRNLENAKRFAIDIEFSKEDMAKSLLHMISNDIGQLACLYAKLHNLDKIYFGGFFIRGHPVTMRTITYSINFFSKFDMLEMDRLERPLVNLPLLKDPSTYIPDTVDLTDDAMARKYWLTCFEEALDGVSATKQLYV</sequence>
<dbReference type="EMBL" id="KZ513629">
    <property type="protein sequence ID" value="PKU30979.1"/>
    <property type="molecule type" value="Genomic_DNA"/>
</dbReference>
<reference evidence="6" key="2">
    <citation type="submission" date="2017-12" db="EMBL/GenBank/DDBJ databases">
        <title>Genome sequence of the Bar-tailed Godwit (Limosa lapponica baueri).</title>
        <authorList>
            <person name="Lima N.C.B."/>
            <person name="Parody-Merino A.M."/>
            <person name="Battley P.F."/>
            <person name="Fidler A.E."/>
            <person name="Prosdocimi F."/>
        </authorList>
    </citation>
    <scope>NUCLEOTIDE SEQUENCE [LARGE SCALE GENOMIC DNA]</scope>
</reference>
<dbReference type="SUPFAM" id="SSF53067">
    <property type="entry name" value="Actin-like ATPase domain"/>
    <property type="match status" value="1"/>
</dbReference>
<proteinExistence type="predicted"/>
<evidence type="ECO:0000256" key="1">
    <source>
        <dbReference type="ARBA" id="ARBA00022741"/>
    </source>
</evidence>
<accession>A0A2I0TB11</accession>
<evidence type="ECO:0000256" key="3">
    <source>
        <dbReference type="ARBA" id="ARBA00022993"/>
    </source>
</evidence>
<name>A0A2I0TB11_LIMLA</name>
<feature type="region of interest" description="Disordered" evidence="4">
    <location>
        <begin position="1"/>
        <end position="20"/>
    </location>
</feature>
<keyword evidence="6" id="KW-1185">Reference proteome</keyword>
<dbReference type="PANTHER" id="PTHR12280:SF20">
    <property type="entry name" value="4'-PHOSPHOPANTETHEINE PHOSPHATASE"/>
    <property type="match status" value="1"/>
</dbReference>
<evidence type="ECO:0000313" key="5">
    <source>
        <dbReference type="EMBL" id="PKU30979.1"/>
    </source>
</evidence>
<evidence type="ECO:0000313" key="6">
    <source>
        <dbReference type="Proteomes" id="UP000233556"/>
    </source>
</evidence>
<evidence type="ECO:0000256" key="2">
    <source>
        <dbReference type="ARBA" id="ARBA00022840"/>
    </source>
</evidence>
<evidence type="ECO:0000256" key="4">
    <source>
        <dbReference type="SAM" id="MobiDB-lite"/>
    </source>
</evidence>